<protein>
    <submittedName>
        <fullName evidence="1">Uncharacterized protein</fullName>
    </submittedName>
</protein>
<organism evidence="1 2">
    <name type="scientific">Chthoniobacter flavus Ellin428</name>
    <dbReference type="NCBI Taxonomy" id="497964"/>
    <lineage>
        <taxon>Bacteria</taxon>
        <taxon>Pseudomonadati</taxon>
        <taxon>Verrucomicrobiota</taxon>
        <taxon>Spartobacteria</taxon>
        <taxon>Chthoniobacterales</taxon>
        <taxon>Chthoniobacteraceae</taxon>
        <taxon>Chthoniobacter</taxon>
    </lineage>
</organism>
<dbReference type="STRING" id="497964.CfE428DRAFT_1359"/>
<gene>
    <name evidence="1" type="ORF">CfE428DRAFT_1359</name>
</gene>
<comment type="caution">
    <text evidence="1">The sequence shown here is derived from an EMBL/GenBank/DDBJ whole genome shotgun (WGS) entry which is preliminary data.</text>
</comment>
<evidence type="ECO:0000313" key="2">
    <source>
        <dbReference type="Proteomes" id="UP000005824"/>
    </source>
</evidence>
<evidence type="ECO:0000313" key="1">
    <source>
        <dbReference type="EMBL" id="EDY21066.1"/>
    </source>
</evidence>
<sequence length="221" mass="24611">MKADVKFDLRPIQRAIKKLQPQVKKSRRELTEQAAKGFVKEVIEITPPGGSGRRGNAAKKTGEAAIKYDLARVMIAVRAVKNVILQDPRAIHDRLRDMRTGRINPRNLKHPYPVEASALRALQRELLARVGKLAGGWNAGADKLGAKVPAWVSRQGDGRGAMSVVNSIRQFRITLTNSVKYVTNVADYVRRVESAIGIQAAKMERKAEFLLTRALRRAGWK</sequence>
<name>B4CXR8_9BACT</name>
<dbReference type="AlphaFoldDB" id="B4CXR8"/>
<dbReference type="EMBL" id="ABVL01000003">
    <property type="protein sequence ID" value="EDY21066.1"/>
    <property type="molecule type" value="Genomic_DNA"/>
</dbReference>
<accession>B4CXR8</accession>
<reference evidence="1 2" key="1">
    <citation type="journal article" date="2011" name="J. Bacteriol.">
        <title>Genome sequence of Chthoniobacter flavus Ellin428, an aerobic heterotrophic soil bacterium.</title>
        <authorList>
            <person name="Kant R."/>
            <person name="van Passel M.W."/>
            <person name="Palva A."/>
            <person name="Lucas S."/>
            <person name="Lapidus A."/>
            <person name="Glavina Del Rio T."/>
            <person name="Dalin E."/>
            <person name="Tice H."/>
            <person name="Bruce D."/>
            <person name="Goodwin L."/>
            <person name="Pitluck S."/>
            <person name="Larimer F.W."/>
            <person name="Land M.L."/>
            <person name="Hauser L."/>
            <person name="Sangwan P."/>
            <person name="de Vos W.M."/>
            <person name="Janssen P.H."/>
            <person name="Smidt H."/>
        </authorList>
    </citation>
    <scope>NUCLEOTIDE SEQUENCE [LARGE SCALE GENOMIC DNA]</scope>
    <source>
        <strain evidence="1 2">Ellin428</strain>
    </source>
</reference>
<dbReference type="eggNOG" id="ENOG502ZXCB">
    <property type="taxonomic scope" value="Bacteria"/>
</dbReference>
<keyword evidence="2" id="KW-1185">Reference proteome</keyword>
<dbReference type="InParanoid" id="B4CXR8"/>
<proteinExistence type="predicted"/>
<dbReference type="Proteomes" id="UP000005824">
    <property type="component" value="Unassembled WGS sequence"/>
</dbReference>
<dbReference type="RefSeq" id="WP_006978685.1">
    <property type="nucleotide sequence ID" value="NZ_ABVL01000003.1"/>
</dbReference>